<keyword evidence="4 6" id="KW-0472">Membrane</keyword>
<gene>
    <name evidence="9" type="ORF">ACOF00016_LOCUS2285</name>
    <name evidence="10" type="ORF">ACOF00016_LOCUS2286</name>
</gene>
<evidence type="ECO:0000256" key="2">
    <source>
        <dbReference type="ARBA" id="ARBA00022692"/>
    </source>
</evidence>
<dbReference type="EMBL" id="HBIM01002614">
    <property type="protein sequence ID" value="CAE0404108.1"/>
    <property type="molecule type" value="Transcribed_RNA"/>
</dbReference>
<dbReference type="InterPro" id="IPR037185">
    <property type="entry name" value="EmrE-like"/>
</dbReference>
<evidence type="ECO:0000259" key="8">
    <source>
        <dbReference type="Pfam" id="PF03151"/>
    </source>
</evidence>
<keyword evidence="3 6" id="KW-1133">Transmembrane helix</keyword>
<dbReference type="InterPro" id="IPR050186">
    <property type="entry name" value="TPT_transporter"/>
</dbReference>
<protein>
    <recommendedName>
        <fullName evidence="8">Sugar phosphate transporter domain-containing protein</fullName>
    </recommendedName>
</protein>
<evidence type="ECO:0000256" key="5">
    <source>
        <dbReference type="SAM" id="MobiDB-lite"/>
    </source>
</evidence>
<dbReference type="EMBL" id="HBIM01002615">
    <property type="protein sequence ID" value="CAE0404109.1"/>
    <property type="molecule type" value="Transcribed_RNA"/>
</dbReference>
<dbReference type="InterPro" id="IPR004853">
    <property type="entry name" value="Sugar_P_trans_dom"/>
</dbReference>
<feature type="domain" description="Sugar phosphate transporter" evidence="8">
    <location>
        <begin position="123"/>
        <end position="418"/>
    </location>
</feature>
<evidence type="ECO:0000256" key="4">
    <source>
        <dbReference type="ARBA" id="ARBA00023136"/>
    </source>
</evidence>
<evidence type="ECO:0000313" key="9">
    <source>
        <dbReference type="EMBL" id="CAE0404108.1"/>
    </source>
</evidence>
<dbReference type="Pfam" id="PF03151">
    <property type="entry name" value="TPT"/>
    <property type="match status" value="1"/>
</dbReference>
<reference evidence="10" key="1">
    <citation type="submission" date="2021-01" db="EMBL/GenBank/DDBJ databases">
        <authorList>
            <person name="Corre E."/>
            <person name="Pelletier E."/>
            <person name="Niang G."/>
            <person name="Scheremetjew M."/>
            <person name="Finn R."/>
            <person name="Kale V."/>
            <person name="Holt S."/>
            <person name="Cochrane G."/>
            <person name="Meng A."/>
            <person name="Brown T."/>
            <person name="Cohen L."/>
        </authorList>
    </citation>
    <scope>NUCLEOTIDE SEQUENCE</scope>
    <source>
        <strain evidence="10">CCMP127</strain>
    </source>
</reference>
<comment type="subcellular location">
    <subcellularLocation>
        <location evidence="1">Membrane</location>
        <topology evidence="1">Multi-pass membrane protein</topology>
    </subcellularLocation>
</comment>
<proteinExistence type="predicted"/>
<feature type="transmembrane region" description="Helical" evidence="6">
    <location>
        <begin position="310"/>
        <end position="328"/>
    </location>
</feature>
<evidence type="ECO:0000256" key="3">
    <source>
        <dbReference type="ARBA" id="ARBA00022989"/>
    </source>
</evidence>
<evidence type="ECO:0000256" key="6">
    <source>
        <dbReference type="SAM" id="Phobius"/>
    </source>
</evidence>
<dbReference type="AlphaFoldDB" id="A0A6S8IFG7"/>
<feature type="region of interest" description="Disordered" evidence="5">
    <location>
        <begin position="91"/>
        <end position="111"/>
    </location>
</feature>
<feature type="chain" id="PRO_5035676576" description="Sugar phosphate transporter domain-containing protein" evidence="7">
    <location>
        <begin position="19"/>
        <end position="428"/>
    </location>
</feature>
<dbReference type="SUPFAM" id="SSF103481">
    <property type="entry name" value="Multidrug resistance efflux transporter EmrE"/>
    <property type="match status" value="2"/>
</dbReference>
<keyword evidence="7" id="KW-0732">Signal</keyword>
<evidence type="ECO:0000313" key="10">
    <source>
        <dbReference type="EMBL" id="CAE0404109.1"/>
    </source>
</evidence>
<dbReference type="GO" id="GO:0016020">
    <property type="term" value="C:membrane"/>
    <property type="evidence" value="ECO:0007669"/>
    <property type="project" value="UniProtKB-SubCell"/>
</dbReference>
<feature type="signal peptide" evidence="7">
    <location>
        <begin position="1"/>
        <end position="18"/>
    </location>
</feature>
<evidence type="ECO:0000256" key="7">
    <source>
        <dbReference type="SAM" id="SignalP"/>
    </source>
</evidence>
<dbReference type="PANTHER" id="PTHR11132">
    <property type="entry name" value="SOLUTE CARRIER FAMILY 35"/>
    <property type="match status" value="1"/>
</dbReference>
<organism evidence="10">
    <name type="scientific">Amphora coffeiformis</name>
    <dbReference type="NCBI Taxonomy" id="265554"/>
    <lineage>
        <taxon>Eukaryota</taxon>
        <taxon>Sar</taxon>
        <taxon>Stramenopiles</taxon>
        <taxon>Ochrophyta</taxon>
        <taxon>Bacillariophyta</taxon>
        <taxon>Bacillariophyceae</taxon>
        <taxon>Bacillariophycidae</taxon>
        <taxon>Thalassiophysales</taxon>
        <taxon>Catenulaceae</taxon>
        <taxon>Amphora</taxon>
    </lineage>
</organism>
<keyword evidence="2 6" id="KW-0812">Transmembrane</keyword>
<evidence type="ECO:0000256" key="1">
    <source>
        <dbReference type="ARBA" id="ARBA00004141"/>
    </source>
</evidence>
<sequence length="428" mass="46440">MTMKICTLLTVLAMGWWGFPTNSHSHKVQAFVVAPTISQYSCRRTLDSDNHHCLSTGPPCHVCMPQPHSKLFSADMLRSTRKAHLLLGLTKDSSTTNEPGKNDEESSSGGGALHTVKKSFDLVLVTYFALWYLGNYFYKITNKRALQAAGGAAGFPMTISSLQLGIGSCYGIFLWLTSIRKAPSGLTWKDIMRMLPLAFCYAGAHNSSSFAYSAGSVSFAEIVKAAEPAFAAILAQFLYLRPVSKAKWMTLPIIIGGVMLATVKELNFCTMALVSGCIANLFAAFRGNENKRIMNTGGLQDRIGSVGNQFALTSILSFVLSLPFLVALEGRRWREFVGLVKTSPTVKMNLIASALWFYVYNELSTMTLKKTGAVTQSVANTAKRVIVLVGSAIVFGESWTPLKAVGCAVGIGGVFLYSIVDQIFVPSK</sequence>
<name>A0A6S8IFG7_9STRA</name>
<accession>A0A6S8IFG7</accession>